<dbReference type="SUPFAM" id="SSF52540">
    <property type="entry name" value="P-loop containing nucleoside triphosphate hydrolases"/>
    <property type="match status" value="1"/>
</dbReference>
<dbReference type="Gene3D" id="3.40.50.300">
    <property type="entry name" value="P-loop containing nucleotide triphosphate hydrolases"/>
    <property type="match status" value="1"/>
</dbReference>
<name>A0ABX0I2W2_9FLAO</name>
<gene>
    <name evidence="1" type="ORF">G4D72_05340</name>
</gene>
<comment type="caution">
    <text evidence="1">The sequence shown here is derived from an EMBL/GenBank/DDBJ whole genome shotgun (WGS) entry which is preliminary data.</text>
</comment>
<evidence type="ECO:0000313" key="1">
    <source>
        <dbReference type="EMBL" id="NHM01533.1"/>
    </source>
</evidence>
<keyword evidence="2" id="KW-1185">Reference proteome</keyword>
<organism evidence="1 2">
    <name type="scientific">Flavobacterium difficile</name>
    <dbReference type="NCBI Taxonomy" id="2709659"/>
    <lineage>
        <taxon>Bacteria</taxon>
        <taxon>Pseudomonadati</taxon>
        <taxon>Bacteroidota</taxon>
        <taxon>Flavobacteriia</taxon>
        <taxon>Flavobacteriales</taxon>
        <taxon>Flavobacteriaceae</taxon>
        <taxon>Flavobacterium</taxon>
    </lineage>
</organism>
<accession>A0ABX0I2W2</accession>
<dbReference type="InterPro" id="IPR027417">
    <property type="entry name" value="P-loop_NTPase"/>
</dbReference>
<evidence type="ECO:0000313" key="2">
    <source>
        <dbReference type="Proteomes" id="UP000800984"/>
    </source>
</evidence>
<dbReference type="Proteomes" id="UP000800984">
    <property type="component" value="Unassembled WGS sequence"/>
</dbReference>
<protein>
    <submittedName>
        <fullName evidence="1">ATPase</fullName>
    </submittedName>
</protein>
<proteinExistence type="predicted"/>
<sequence length="199" mass="22656">MYHFNRCVSFLTYQGKKKFGQAFKICESDYSIVQQLLVYAIRDEKSATKLNINLNKGILLSGKIGCGKTAFMHLLKPFFPPKFAYKITTCREVSFAFAKKGSAALEIYTPNTNHQNRLTGYCFDDFGSEQHIKQFGHDSNVIAKIIMSRYAPFVAHSTVTHLTTHLSMLEIETLYGSMFSSKILEMFNVIAFSNESRDK</sequence>
<dbReference type="EMBL" id="JAAJBT010000002">
    <property type="protein sequence ID" value="NHM01533.1"/>
    <property type="molecule type" value="Genomic_DNA"/>
</dbReference>
<reference evidence="1 2" key="1">
    <citation type="submission" date="2020-02" db="EMBL/GenBank/DDBJ databases">
        <authorList>
            <person name="Chen W.-M."/>
        </authorList>
    </citation>
    <scope>NUCLEOTIDE SEQUENCE [LARGE SCALE GENOMIC DNA]</scope>
    <source>
        <strain evidence="1 2">KDG-16</strain>
    </source>
</reference>